<reference evidence="5" key="2">
    <citation type="submission" date="2021-04" db="EMBL/GenBank/DDBJ databases">
        <title>Brevibacillus composti FJAT-54423, complete genome.</title>
        <authorList>
            <person name="Tang R."/>
        </authorList>
    </citation>
    <scope>NUCLEOTIDE SEQUENCE</scope>
    <source>
        <strain evidence="5">FJAT-54424</strain>
    </source>
</reference>
<evidence type="ECO:0000259" key="3">
    <source>
        <dbReference type="SMART" id="SM00382"/>
    </source>
</evidence>
<dbReference type="InterPro" id="IPR003959">
    <property type="entry name" value="ATPase_AAA_core"/>
</dbReference>
<dbReference type="AlphaFoldDB" id="A0A7T5EKR7"/>
<dbReference type="InterPro" id="IPR001270">
    <property type="entry name" value="ClpA/B"/>
</dbReference>
<dbReference type="GO" id="GO:0005524">
    <property type="term" value="F:ATP binding"/>
    <property type="evidence" value="ECO:0007669"/>
    <property type="project" value="UniProtKB-KW"/>
</dbReference>
<evidence type="ECO:0000313" key="7">
    <source>
        <dbReference type="Proteomes" id="UP000677234"/>
    </source>
</evidence>
<organism evidence="4 6">
    <name type="scientific">Brevibacillus composti</name>
    <dbReference type="NCBI Taxonomy" id="2796470"/>
    <lineage>
        <taxon>Bacteria</taxon>
        <taxon>Bacillati</taxon>
        <taxon>Bacillota</taxon>
        <taxon>Bacilli</taxon>
        <taxon>Bacillales</taxon>
        <taxon>Paenibacillaceae</taxon>
        <taxon>Brevibacillus</taxon>
    </lineage>
</organism>
<dbReference type="PANTHER" id="PTHR11638:SF18">
    <property type="entry name" value="HEAT SHOCK PROTEIN 104"/>
    <property type="match status" value="1"/>
</dbReference>
<evidence type="ECO:0000256" key="2">
    <source>
        <dbReference type="ARBA" id="ARBA00022840"/>
    </source>
</evidence>
<evidence type="ECO:0000313" key="4">
    <source>
        <dbReference type="EMBL" id="QQE74411.1"/>
    </source>
</evidence>
<dbReference type="GO" id="GO:0005737">
    <property type="term" value="C:cytoplasm"/>
    <property type="evidence" value="ECO:0007669"/>
    <property type="project" value="TreeGrafter"/>
</dbReference>
<dbReference type="SMART" id="SM00382">
    <property type="entry name" value="AAA"/>
    <property type="match status" value="1"/>
</dbReference>
<dbReference type="EMBL" id="CP073708">
    <property type="protein sequence ID" value="QUO41493.1"/>
    <property type="molecule type" value="Genomic_DNA"/>
</dbReference>
<dbReference type="GO" id="GO:0034605">
    <property type="term" value="P:cellular response to heat"/>
    <property type="evidence" value="ECO:0007669"/>
    <property type="project" value="TreeGrafter"/>
</dbReference>
<evidence type="ECO:0000313" key="5">
    <source>
        <dbReference type="EMBL" id="QUO41493.1"/>
    </source>
</evidence>
<dbReference type="RefSeq" id="WP_198827991.1">
    <property type="nucleotide sequence ID" value="NZ_CP066308.1"/>
</dbReference>
<dbReference type="InterPro" id="IPR027417">
    <property type="entry name" value="P-loop_NTPase"/>
</dbReference>
<gene>
    <name evidence="4" type="ORF">JD108_21825</name>
    <name evidence="5" type="ORF">KDJ56_21760</name>
</gene>
<keyword evidence="1" id="KW-0547">Nucleotide-binding</keyword>
<dbReference type="Proteomes" id="UP000677234">
    <property type="component" value="Chromosome"/>
</dbReference>
<sequence>MKNINVYYGPKVSFEQILPKRIPITTLTQLVVKHDAKRKEYVHIHKIEGQDQGELVEEDQEEIKCLVAYSEEYAGISEHAIQSFVTFISQYKIGKLYLQNPPLNIVQQFEKINAKIITQRHQYECINPAVLKKISSTYSSVIIGQERVKELLLGALYPLTKPENKKPIVLLFYGPTGVGKTETAKYLSELLGETLFRKQFSMFHSSDFSSYLFGGNHAQNCFAKELLERESNIILLDEFDKSHPVFHSAFYQLFDEGVFEDKNYNVVLEKAIIICTSNYRSEDDIKRNLGAPLYSRFDAVIQFTSLKNEAIIKIINNQFNAQYERLTEHEKKLIDATDLKSKILSKAASMDNVRQIRKLIKESMSIILVKHLIECHSDI</sequence>
<keyword evidence="4" id="KW-0378">Hydrolase</keyword>
<feature type="domain" description="AAA+ ATPase" evidence="3">
    <location>
        <begin position="166"/>
        <end position="307"/>
    </location>
</feature>
<dbReference type="GO" id="GO:0006508">
    <property type="term" value="P:proteolysis"/>
    <property type="evidence" value="ECO:0007669"/>
    <property type="project" value="UniProtKB-KW"/>
</dbReference>
<dbReference type="Pfam" id="PF07724">
    <property type="entry name" value="AAA_2"/>
    <property type="match status" value="1"/>
</dbReference>
<keyword evidence="7" id="KW-1185">Reference proteome</keyword>
<keyword evidence="2 4" id="KW-0067">ATP-binding</keyword>
<keyword evidence="4" id="KW-0645">Protease</keyword>
<accession>A0A7T5EKR7</accession>
<dbReference type="Gene3D" id="3.40.50.300">
    <property type="entry name" value="P-loop containing nucleotide triphosphate hydrolases"/>
    <property type="match status" value="1"/>
</dbReference>
<reference evidence="4 6" key="1">
    <citation type="submission" date="2020-12" db="EMBL/GenBank/DDBJ databases">
        <title>strain FJAT-54423T represents a novel species of the genus Brevibacillus.</title>
        <authorList>
            <person name="Tang R."/>
        </authorList>
    </citation>
    <scope>NUCLEOTIDE SEQUENCE [LARGE SCALE GENOMIC DNA]</scope>
    <source>
        <strain evidence="4 6">FJAT-54423</strain>
    </source>
</reference>
<proteinExistence type="predicted"/>
<evidence type="ECO:0000313" key="6">
    <source>
        <dbReference type="Proteomes" id="UP000595847"/>
    </source>
</evidence>
<dbReference type="EMBL" id="CP066308">
    <property type="protein sequence ID" value="QQE74411.1"/>
    <property type="molecule type" value="Genomic_DNA"/>
</dbReference>
<protein>
    <submittedName>
        <fullName evidence="4">ATP-dependent Clp protease ATP-binding subunit</fullName>
    </submittedName>
</protein>
<dbReference type="GO" id="GO:0016887">
    <property type="term" value="F:ATP hydrolysis activity"/>
    <property type="evidence" value="ECO:0007669"/>
    <property type="project" value="InterPro"/>
</dbReference>
<dbReference type="GO" id="GO:0008233">
    <property type="term" value="F:peptidase activity"/>
    <property type="evidence" value="ECO:0007669"/>
    <property type="project" value="UniProtKB-KW"/>
</dbReference>
<dbReference type="InterPro" id="IPR050130">
    <property type="entry name" value="ClpA_ClpB"/>
</dbReference>
<dbReference type="KEGG" id="bcop:JD108_21825"/>
<evidence type="ECO:0000256" key="1">
    <source>
        <dbReference type="ARBA" id="ARBA00022741"/>
    </source>
</evidence>
<dbReference type="PRINTS" id="PR00300">
    <property type="entry name" value="CLPPROTEASEA"/>
</dbReference>
<dbReference type="PANTHER" id="PTHR11638">
    <property type="entry name" value="ATP-DEPENDENT CLP PROTEASE"/>
    <property type="match status" value="1"/>
</dbReference>
<dbReference type="InterPro" id="IPR003593">
    <property type="entry name" value="AAA+_ATPase"/>
</dbReference>
<dbReference type="Proteomes" id="UP000595847">
    <property type="component" value="Chromosome"/>
</dbReference>
<name>A0A7T5EKR7_9BACL</name>
<dbReference type="SUPFAM" id="SSF52540">
    <property type="entry name" value="P-loop containing nucleoside triphosphate hydrolases"/>
    <property type="match status" value="1"/>
</dbReference>